<dbReference type="Proteomes" id="UP000198341">
    <property type="component" value="Chromosome 14"/>
</dbReference>
<dbReference type="InterPro" id="IPR039323">
    <property type="entry name" value="ANKRD_45/46/60"/>
</dbReference>
<dbReference type="PROSITE" id="PS50088">
    <property type="entry name" value="ANK_REPEAT"/>
    <property type="match status" value="3"/>
</dbReference>
<feature type="repeat" description="ANK" evidence="1">
    <location>
        <begin position="53"/>
        <end position="85"/>
    </location>
</feature>
<feature type="repeat" description="ANK" evidence="1">
    <location>
        <begin position="87"/>
        <end position="119"/>
    </location>
</feature>
<sequence length="133" mass="14449">MGGSNNTSRACNINEKNAYDRSVLHKAAYYSGSATLLENLITQGADVNARDKGAWTPLHLAAKNGHVEALQILLENGANMHVKDIKHGWTPLHIAIVSKQYESAKFLIRAGSSVSECDKWGNSAQKLFELSGI</sequence>
<dbReference type="GeneID" id="19011816"/>
<dbReference type="Gene3D" id="1.25.40.20">
    <property type="entry name" value="Ankyrin repeat-containing domain"/>
    <property type="match status" value="2"/>
</dbReference>
<dbReference type="SUPFAM" id="SSF48403">
    <property type="entry name" value="Ankyrin repeat"/>
    <property type="match status" value="1"/>
</dbReference>
<dbReference type="RefSeq" id="XP_007509261.1">
    <property type="nucleotide sequence ID" value="XM_007509199.1"/>
</dbReference>
<evidence type="ECO:0000256" key="1">
    <source>
        <dbReference type="PROSITE-ProRule" id="PRU00023"/>
    </source>
</evidence>
<dbReference type="EMBL" id="FO082265">
    <property type="protein sequence ID" value="CCO19718.1"/>
    <property type="molecule type" value="Genomic_DNA"/>
</dbReference>
<dbReference type="PROSITE" id="PS50297">
    <property type="entry name" value="ANK_REP_REGION"/>
    <property type="match status" value="3"/>
</dbReference>
<dbReference type="eggNOG" id="KOG4412">
    <property type="taxonomic scope" value="Eukaryota"/>
</dbReference>
<reference evidence="2 3" key="1">
    <citation type="submission" date="2011-10" db="EMBL/GenBank/DDBJ databases">
        <authorList>
            <person name="Genoscope - CEA"/>
        </authorList>
    </citation>
    <scope>NUCLEOTIDE SEQUENCE [LARGE SCALE GENOMIC DNA]</scope>
    <source>
        <strain evidence="2 3">RCC 1105</strain>
    </source>
</reference>
<dbReference type="InterPro" id="IPR002110">
    <property type="entry name" value="Ankyrin_rpt"/>
</dbReference>
<dbReference type="SMART" id="SM00248">
    <property type="entry name" value="ANK"/>
    <property type="match status" value="3"/>
</dbReference>
<dbReference type="InterPro" id="IPR036770">
    <property type="entry name" value="Ankyrin_rpt-contain_sf"/>
</dbReference>
<dbReference type="AlphaFoldDB" id="K8FCP6"/>
<feature type="repeat" description="ANK" evidence="1">
    <location>
        <begin position="19"/>
        <end position="52"/>
    </location>
</feature>
<dbReference type="Pfam" id="PF12796">
    <property type="entry name" value="Ank_2"/>
    <property type="match status" value="1"/>
</dbReference>
<organism evidence="2 3">
    <name type="scientific">Bathycoccus prasinos</name>
    <dbReference type="NCBI Taxonomy" id="41875"/>
    <lineage>
        <taxon>Eukaryota</taxon>
        <taxon>Viridiplantae</taxon>
        <taxon>Chlorophyta</taxon>
        <taxon>Mamiellophyceae</taxon>
        <taxon>Mamiellales</taxon>
        <taxon>Bathycoccaceae</taxon>
        <taxon>Bathycoccus</taxon>
    </lineage>
</organism>
<evidence type="ECO:0000313" key="3">
    <source>
        <dbReference type="Proteomes" id="UP000198341"/>
    </source>
</evidence>
<name>K8FCP6_9CHLO</name>
<protein>
    <submittedName>
        <fullName evidence="2">Ankyrin repeat protein</fullName>
    </submittedName>
</protein>
<dbReference type="PANTHER" id="PTHR22677">
    <property type="entry name" value="ANKYRIN REPEAT DOMAIN-CONTAINING PROTEIN 60"/>
    <property type="match status" value="1"/>
</dbReference>
<accession>K8FCP6</accession>
<proteinExistence type="predicted"/>
<keyword evidence="1" id="KW-0040">ANK repeat</keyword>
<gene>
    <name evidence="2" type="ordered locus">Bathy14g02900</name>
</gene>
<dbReference type="STRING" id="41875.K8FCP6"/>
<dbReference type="KEGG" id="bpg:Bathy14g02900"/>
<keyword evidence="3" id="KW-1185">Reference proteome</keyword>
<dbReference type="PANTHER" id="PTHR22677:SF4">
    <property type="entry name" value="USHER SYNDROME TYPE-1G PROTEIN-LIKE PROTEIN"/>
    <property type="match status" value="1"/>
</dbReference>
<dbReference type="OrthoDB" id="497922at2759"/>
<evidence type="ECO:0000313" key="2">
    <source>
        <dbReference type="EMBL" id="CCO19718.1"/>
    </source>
</evidence>